<feature type="compositionally biased region" description="Basic and acidic residues" evidence="1">
    <location>
        <begin position="1"/>
        <end position="15"/>
    </location>
</feature>
<name>A0AAW9CR16_BURTH</name>
<dbReference type="Proteomes" id="UP001272137">
    <property type="component" value="Unassembled WGS sequence"/>
</dbReference>
<comment type="caution">
    <text evidence="2">The sequence shown here is derived from an EMBL/GenBank/DDBJ whole genome shotgun (WGS) entry which is preliminary data.</text>
</comment>
<dbReference type="EMBL" id="QXCT01000001">
    <property type="protein sequence ID" value="MDW9253034.1"/>
    <property type="molecule type" value="Genomic_DNA"/>
</dbReference>
<evidence type="ECO:0000256" key="1">
    <source>
        <dbReference type="SAM" id="MobiDB-lite"/>
    </source>
</evidence>
<protein>
    <submittedName>
        <fullName evidence="2">Uncharacterized protein</fullName>
    </submittedName>
</protein>
<reference evidence="2" key="1">
    <citation type="submission" date="2018-08" db="EMBL/GenBank/DDBJ databases">
        <title>Identification of Burkholderia cepacia strains that express a Burkholderia pseudomallei-like capsular polysaccharide.</title>
        <authorList>
            <person name="Burtnick M.N."/>
            <person name="Vongsouvath M."/>
            <person name="Newton P."/>
            <person name="Wuthiekanun V."/>
            <person name="Limmathurotsakul D."/>
            <person name="Brett P.J."/>
            <person name="Chantratita N."/>
            <person name="Dance D.A."/>
        </authorList>
    </citation>
    <scope>NUCLEOTIDE SEQUENCE</scope>
    <source>
        <strain evidence="2">SBXCC001</strain>
    </source>
</reference>
<feature type="region of interest" description="Disordered" evidence="1">
    <location>
        <begin position="1"/>
        <end position="36"/>
    </location>
</feature>
<evidence type="ECO:0000313" key="3">
    <source>
        <dbReference type="Proteomes" id="UP001272137"/>
    </source>
</evidence>
<proteinExistence type="predicted"/>
<gene>
    <name evidence="2" type="ORF">C7S16_5526</name>
</gene>
<evidence type="ECO:0000313" key="2">
    <source>
        <dbReference type="EMBL" id="MDW9253034.1"/>
    </source>
</evidence>
<feature type="compositionally biased region" description="Low complexity" evidence="1">
    <location>
        <begin position="24"/>
        <end position="36"/>
    </location>
</feature>
<sequence length="74" mass="7701">MSAGDDPARLQGHERLARRRRTDSAGASPASGPSVAAARGMARAVAGARVAALVRDDKSTQTFAKFDTADCNEK</sequence>
<organism evidence="2 3">
    <name type="scientific">Burkholderia thailandensis</name>
    <dbReference type="NCBI Taxonomy" id="57975"/>
    <lineage>
        <taxon>Bacteria</taxon>
        <taxon>Pseudomonadati</taxon>
        <taxon>Pseudomonadota</taxon>
        <taxon>Betaproteobacteria</taxon>
        <taxon>Burkholderiales</taxon>
        <taxon>Burkholderiaceae</taxon>
        <taxon>Burkholderia</taxon>
        <taxon>pseudomallei group</taxon>
    </lineage>
</organism>
<dbReference type="AlphaFoldDB" id="A0AAW9CR16"/>
<accession>A0AAW9CR16</accession>